<keyword evidence="3" id="KW-0418">Kinase</keyword>
<dbReference type="SUPFAM" id="SSF55874">
    <property type="entry name" value="ATPase domain of HSP90 chaperone/DNA topoisomerase II/histidine kinase"/>
    <property type="match status" value="1"/>
</dbReference>
<dbReference type="Gene3D" id="3.30.565.10">
    <property type="entry name" value="Histidine kinase-like ATPase, C-terminal domain"/>
    <property type="match status" value="1"/>
</dbReference>
<dbReference type="InterPro" id="IPR050267">
    <property type="entry name" value="Anti-sigma-factor_SerPK"/>
</dbReference>
<dbReference type="Proteomes" id="UP000199473">
    <property type="component" value="Unassembled WGS sequence"/>
</dbReference>
<accession>A0A1I4E0A1</accession>
<keyword evidence="3" id="KW-0808">Transferase</keyword>
<keyword evidence="1" id="KW-0723">Serine/threonine-protein kinase</keyword>
<sequence length="144" mass="15806">MAVIRLSCRRDDAAVGQLLDSIEEHLVDAGAEMTEAMQLRLVAEEIVTNIARCAWPEGEAGLFHVELAAVPEAGGLRVRLTTIDDGTPFDPTVQQDPDIEAAVDDRAIGGLGMFLVRQMTDAQHYAREQGENRFSVERLFQRAA</sequence>
<proteinExistence type="predicted"/>
<name>A0A1I4E0A1_9PROT</name>
<dbReference type="EMBL" id="FOSQ01000013">
    <property type="protein sequence ID" value="SFK99274.1"/>
    <property type="molecule type" value="Genomic_DNA"/>
</dbReference>
<evidence type="ECO:0000259" key="2">
    <source>
        <dbReference type="Pfam" id="PF13581"/>
    </source>
</evidence>
<dbReference type="AlphaFoldDB" id="A0A1I4E0A1"/>
<feature type="domain" description="Histidine kinase/HSP90-like ATPase" evidence="2">
    <location>
        <begin position="11"/>
        <end position="132"/>
    </location>
</feature>
<dbReference type="RefSeq" id="WP_175534146.1">
    <property type="nucleotide sequence ID" value="NZ_FOSQ01000013.1"/>
</dbReference>
<dbReference type="CDD" id="cd16936">
    <property type="entry name" value="HATPase_RsbW-like"/>
    <property type="match status" value="1"/>
</dbReference>
<evidence type="ECO:0000313" key="3">
    <source>
        <dbReference type="EMBL" id="SFK99274.1"/>
    </source>
</evidence>
<keyword evidence="4" id="KW-1185">Reference proteome</keyword>
<dbReference type="InterPro" id="IPR003594">
    <property type="entry name" value="HATPase_dom"/>
</dbReference>
<dbReference type="InterPro" id="IPR036890">
    <property type="entry name" value="HATPase_C_sf"/>
</dbReference>
<dbReference type="Pfam" id="PF13581">
    <property type="entry name" value="HATPase_c_2"/>
    <property type="match status" value="1"/>
</dbReference>
<dbReference type="STRING" id="1123062.SAMN02745775_113109"/>
<dbReference type="PANTHER" id="PTHR35526">
    <property type="entry name" value="ANTI-SIGMA-F FACTOR RSBW-RELATED"/>
    <property type="match status" value="1"/>
</dbReference>
<dbReference type="GO" id="GO:0004674">
    <property type="term" value="F:protein serine/threonine kinase activity"/>
    <property type="evidence" value="ECO:0007669"/>
    <property type="project" value="UniProtKB-KW"/>
</dbReference>
<evidence type="ECO:0000313" key="4">
    <source>
        <dbReference type="Proteomes" id="UP000199473"/>
    </source>
</evidence>
<reference evidence="3 4" key="1">
    <citation type="submission" date="2016-10" db="EMBL/GenBank/DDBJ databases">
        <authorList>
            <person name="de Groot N.N."/>
        </authorList>
    </citation>
    <scope>NUCLEOTIDE SEQUENCE [LARGE SCALE GENOMIC DNA]</scope>
    <source>
        <strain evidence="3 4">DSM 19981</strain>
    </source>
</reference>
<organism evidence="3 4">
    <name type="scientific">Falsiroseomonas stagni DSM 19981</name>
    <dbReference type="NCBI Taxonomy" id="1123062"/>
    <lineage>
        <taxon>Bacteria</taxon>
        <taxon>Pseudomonadati</taxon>
        <taxon>Pseudomonadota</taxon>
        <taxon>Alphaproteobacteria</taxon>
        <taxon>Acetobacterales</taxon>
        <taxon>Roseomonadaceae</taxon>
        <taxon>Falsiroseomonas</taxon>
    </lineage>
</organism>
<gene>
    <name evidence="3" type="ORF">SAMN02745775_113109</name>
</gene>
<evidence type="ECO:0000256" key="1">
    <source>
        <dbReference type="ARBA" id="ARBA00022527"/>
    </source>
</evidence>
<protein>
    <submittedName>
        <fullName evidence="3">Anti-sigma regulatory factor (Ser/Thr protein kinase)</fullName>
    </submittedName>
</protein>